<dbReference type="PROSITE" id="PS50983">
    <property type="entry name" value="FE_B12_PBP"/>
    <property type="match status" value="1"/>
</dbReference>
<evidence type="ECO:0000256" key="2">
    <source>
        <dbReference type="ARBA" id="ARBA00008814"/>
    </source>
</evidence>
<evidence type="ECO:0000256" key="6">
    <source>
        <dbReference type="SAM" id="SignalP"/>
    </source>
</evidence>
<keyword evidence="9" id="KW-1185">Reference proteome</keyword>
<comment type="similarity">
    <text evidence="2">Belongs to the bacterial solute-binding protein 8 family.</text>
</comment>
<keyword evidence="5 6" id="KW-0732">Signal</keyword>
<dbReference type="InterPro" id="IPR033870">
    <property type="entry name" value="FatB"/>
</dbReference>
<dbReference type="KEGG" id="thas:C6Y53_18095"/>
<evidence type="ECO:0000256" key="1">
    <source>
        <dbReference type="ARBA" id="ARBA00004196"/>
    </source>
</evidence>
<dbReference type="GO" id="GO:1901678">
    <property type="term" value="P:iron coordination entity transport"/>
    <property type="evidence" value="ECO:0007669"/>
    <property type="project" value="UniProtKB-ARBA"/>
</dbReference>
<evidence type="ECO:0000259" key="7">
    <source>
        <dbReference type="PROSITE" id="PS50983"/>
    </source>
</evidence>
<evidence type="ECO:0000313" key="8">
    <source>
        <dbReference type="EMBL" id="AVO39413.1"/>
    </source>
</evidence>
<name>A0A2S0MUP1_9RHOB</name>
<dbReference type="InterPro" id="IPR002491">
    <property type="entry name" value="ABC_transptr_periplasmic_BD"/>
</dbReference>
<evidence type="ECO:0000313" key="9">
    <source>
        <dbReference type="Proteomes" id="UP000237655"/>
    </source>
</evidence>
<feature type="domain" description="Fe/B12 periplasmic-binding" evidence="7">
    <location>
        <begin position="39"/>
        <end position="296"/>
    </location>
</feature>
<comment type="subcellular location">
    <subcellularLocation>
        <location evidence="1">Cell envelope</location>
    </subcellularLocation>
</comment>
<keyword evidence="4" id="KW-0410">Iron transport</keyword>
<dbReference type="AlphaFoldDB" id="A0A2S0MUP1"/>
<protein>
    <submittedName>
        <fullName evidence="8">ABC transporter substrate-binding protein</fullName>
    </submittedName>
</protein>
<feature type="signal peptide" evidence="6">
    <location>
        <begin position="1"/>
        <end position="19"/>
    </location>
</feature>
<evidence type="ECO:0000256" key="3">
    <source>
        <dbReference type="ARBA" id="ARBA00022448"/>
    </source>
</evidence>
<organism evidence="8 9">
    <name type="scientific">Pukyongiella litopenaei</name>
    <dbReference type="NCBI Taxonomy" id="2605946"/>
    <lineage>
        <taxon>Bacteria</taxon>
        <taxon>Pseudomonadati</taxon>
        <taxon>Pseudomonadota</taxon>
        <taxon>Alphaproteobacteria</taxon>
        <taxon>Rhodobacterales</taxon>
        <taxon>Paracoccaceae</taxon>
        <taxon>Pukyongiella</taxon>
    </lineage>
</organism>
<accession>A0A2S0MUP1</accession>
<keyword evidence="4" id="KW-0408">Iron</keyword>
<dbReference type="InterPro" id="IPR051313">
    <property type="entry name" value="Bact_iron-sidero_bind"/>
</dbReference>
<dbReference type="PANTHER" id="PTHR30532">
    <property type="entry name" value="IRON III DICITRATE-BINDING PERIPLASMIC PROTEIN"/>
    <property type="match status" value="1"/>
</dbReference>
<reference evidence="9" key="1">
    <citation type="submission" date="2018-03" db="EMBL/GenBank/DDBJ databases">
        <title>Genomic analysis of the strain SH-1 isolated from shrimp intestine.</title>
        <authorList>
            <person name="Kim Y.-S."/>
            <person name="Kim S.-E."/>
            <person name="Kim K.-H."/>
        </authorList>
    </citation>
    <scope>NUCLEOTIDE SEQUENCE [LARGE SCALE GENOMIC DNA]</scope>
    <source>
        <strain evidence="9">SH-1</strain>
    </source>
</reference>
<gene>
    <name evidence="8" type="ORF">C6Y53_18095</name>
</gene>
<dbReference type="Proteomes" id="UP000237655">
    <property type="component" value="Chromosome"/>
</dbReference>
<dbReference type="PANTHER" id="PTHR30532:SF28">
    <property type="entry name" value="PETROBACTIN-BINDING PROTEIN YCLQ"/>
    <property type="match status" value="1"/>
</dbReference>
<evidence type="ECO:0000256" key="4">
    <source>
        <dbReference type="ARBA" id="ARBA00022496"/>
    </source>
</evidence>
<feature type="chain" id="PRO_5015659172" evidence="6">
    <location>
        <begin position="20"/>
        <end position="296"/>
    </location>
</feature>
<sequence>MKFAALLAAALAAAVPVSAAQVTVHSAAGEATVQAPPDRVAVYDIPALDTLQALGVPVGATVRQVYVDYLEPSRASAEMVGTLFEPDYEALHAYGPDLIIVGQRSTGLAGDLTRIGPVMDASFAPDAHLAQVLASFDRYAELFDRAPEAASLKDTLAARIDAARAAVTGAGSALIVMTNGPKISTFGPGSRFGWLHGELGLDPAVTDIADASHGEAISFEYIARADPDWLIVLDRTAAIGQTGQGARDVLDNDLVRGTRAWSAGQVVYLDPAAMYIAAGGHQATMRVLGQIIDAFE</sequence>
<dbReference type="Gene3D" id="3.40.50.1980">
    <property type="entry name" value="Nitrogenase molybdenum iron protein domain"/>
    <property type="match status" value="2"/>
</dbReference>
<dbReference type="EMBL" id="CP027665">
    <property type="protein sequence ID" value="AVO39413.1"/>
    <property type="molecule type" value="Genomic_DNA"/>
</dbReference>
<dbReference type="RefSeq" id="WP_106473717.1">
    <property type="nucleotide sequence ID" value="NZ_CP027665.1"/>
</dbReference>
<dbReference type="SUPFAM" id="SSF53807">
    <property type="entry name" value="Helical backbone' metal receptor"/>
    <property type="match status" value="1"/>
</dbReference>
<keyword evidence="4" id="KW-0406">Ion transport</keyword>
<dbReference type="CDD" id="cd01140">
    <property type="entry name" value="FatB"/>
    <property type="match status" value="1"/>
</dbReference>
<keyword evidence="3" id="KW-0813">Transport</keyword>
<evidence type="ECO:0000256" key="5">
    <source>
        <dbReference type="ARBA" id="ARBA00022729"/>
    </source>
</evidence>
<dbReference type="Pfam" id="PF01497">
    <property type="entry name" value="Peripla_BP_2"/>
    <property type="match status" value="1"/>
</dbReference>
<dbReference type="GO" id="GO:0030288">
    <property type="term" value="C:outer membrane-bounded periplasmic space"/>
    <property type="evidence" value="ECO:0007669"/>
    <property type="project" value="TreeGrafter"/>
</dbReference>
<proteinExistence type="inferred from homology"/>